<dbReference type="AlphaFoldDB" id="A0A383B4V5"/>
<proteinExistence type="predicted"/>
<gene>
    <name evidence="1" type="ORF">METZ01_LOCUS467717</name>
</gene>
<protein>
    <submittedName>
        <fullName evidence="1">Uncharacterized protein</fullName>
    </submittedName>
</protein>
<accession>A0A383B4V5</accession>
<sequence length="37" mass="4175">MRFSPLVAILLINCSTLERAEYGNTRSGYPDQESWGV</sequence>
<organism evidence="1">
    <name type="scientific">marine metagenome</name>
    <dbReference type="NCBI Taxonomy" id="408172"/>
    <lineage>
        <taxon>unclassified sequences</taxon>
        <taxon>metagenomes</taxon>
        <taxon>ecological metagenomes</taxon>
    </lineage>
</organism>
<name>A0A383B4V5_9ZZZZ</name>
<feature type="non-terminal residue" evidence="1">
    <location>
        <position position="37"/>
    </location>
</feature>
<dbReference type="EMBL" id="UINC01197397">
    <property type="protein sequence ID" value="SVE14863.1"/>
    <property type="molecule type" value="Genomic_DNA"/>
</dbReference>
<evidence type="ECO:0000313" key="1">
    <source>
        <dbReference type="EMBL" id="SVE14863.1"/>
    </source>
</evidence>
<reference evidence="1" key="1">
    <citation type="submission" date="2018-05" db="EMBL/GenBank/DDBJ databases">
        <authorList>
            <person name="Lanie J.A."/>
            <person name="Ng W.-L."/>
            <person name="Kazmierczak K.M."/>
            <person name="Andrzejewski T.M."/>
            <person name="Davidsen T.M."/>
            <person name="Wayne K.J."/>
            <person name="Tettelin H."/>
            <person name="Glass J.I."/>
            <person name="Rusch D."/>
            <person name="Podicherti R."/>
            <person name="Tsui H.-C.T."/>
            <person name="Winkler M.E."/>
        </authorList>
    </citation>
    <scope>NUCLEOTIDE SEQUENCE</scope>
</reference>